<name>A0A392VB95_9FABA</name>
<dbReference type="EMBL" id="LXQA011114930">
    <property type="protein sequence ID" value="MCI85417.1"/>
    <property type="molecule type" value="Genomic_DNA"/>
</dbReference>
<keyword evidence="1" id="KW-0132">Cell division</keyword>
<evidence type="ECO:0000313" key="2">
    <source>
        <dbReference type="Proteomes" id="UP000265520"/>
    </source>
</evidence>
<evidence type="ECO:0000313" key="1">
    <source>
        <dbReference type="EMBL" id="MCI85417.1"/>
    </source>
</evidence>
<dbReference type="AlphaFoldDB" id="A0A392VB95"/>
<feature type="non-terminal residue" evidence="1">
    <location>
        <position position="46"/>
    </location>
</feature>
<accession>A0A392VB95</accession>
<dbReference type="Proteomes" id="UP000265520">
    <property type="component" value="Unassembled WGS sequence"/>
</dbReference>
<comment type="caution">
    <text evidence="1">The sequence shown here is derived from an EMBL/GenBank/DDBJ whole genome shotgun (WGS) entry which is preliminary data.</text>
</comment>
<dbReference type="GO" id="GO:0051301">
    <property type="term" value="P:cell division"/>
    <property type="evidence" value="ECO:0007669"/>
    <property type="project" value="UniProtKB-KW"/>
</dbReference>
<organism evidence="1 2">
    <name type="scientific">Trifolium medium</name>
    <dbReference type="NCBI Taxonomy" id="97028"/>
    <lineage>
        <taxon>Eukaryota</taxon>
        <taxon>Viridiplantae</taxon>
        <taxon>Streptophyta</taxon>
        <taxon>Embryophyta</taxon>
        <taxon>Tracheophyta</taxon>
        <taxon>Spermatophyta</taxon>
        <taxon>Magnoliopsida</taxon>
        <taxon>eudicotyledons</taxon>
        <taxon>Gunneridae</taxon>
        <taxon>Pentapetalae</taxon>
        <taxon>rosids</taxon>
        <taxon>fabids</taxon>
        <taxon>Fabales</taxon>
        <taxon>Fabaceae</taxon>
        <taxon>Papilionoideae</taxon>
        <taxon>50 kb inversion clade</taxon>
        <taxon>NPAAA clade</taxon>
        <taxon>Hologalegina</taxon>
        <taxon>IRL clade</taxon>
        <taxon>Trifolieae</taxon>
        <taxon>Trifolium</taxon>
    </lineage>
</organism>
<sequence length="46" mass="5066">MDFGYAHYMLTEGTKGGKEGKENPAVMSTYQKQLAEACDIPTRILA</sequence>
<proteinExistence type="predicted"/>
<reference evidence="1 2" key="1">
    <citation type="journal article" date="2018" name="Front. Plant Sci.">
        <title>Red Clover (Trifolium pratense) and Zigzag Clover (T. medium) - A Picture of Genomic Similarities and Differences.</title>
        <authorList>
            <person name="Dluhosova J."/>
            <person name="Istvanek J."/>
            <person name="Nedelnik J."/>
            <person name="Repkova J."/>
        </authorList>
    </citation>
    <scope>NUCLEOTIDE SEQUENCE [LARGE SCALE GENOMIC DNA]</scope>
    <source>
        <strain evidence="2">cv. 10/8</strain>
        <tissue evidence="1">Leaf</tissue>
    </source>
</reference>
<protein>
    <submittedName>
        <fullName evidence="1">Cell division cycle 20.1 cofactor of APC complex-like</fullName>
    </submittedName>
</protein>
<keyword evidence="1" id="KW-0131">Cell cycle</keyword>
<keyword evidence="2" id="KW-1185">Reference proteome</keyword>